<evidence type="ECO:0000256" key="1">
    <source>
        <dbReference type="SAM" id="SignalP"/>
    </source>
</evidence>
<dbReference type="AlphaFoldDB" id="A0A2C9LU26"/>
<dbReference type="Gene3D" id="2.10.22.10">
    <property type="entry name" value="Antistasin, domain 1"/>
    <property type="match status" value="1"/>
</dbReference>
<gene>
    <name evidence="3" type="primary">106057081</name>
</gene>
<dbReference type="Proteomes" id="UP000076420">
    <property type="component" value="Unassembled WGS sequence"/>
</dbReference>
<reference evidence="3" key="1">
    <citation type="submission" date="2020-05" db="UniProtKB">
        <authorList>
            <consortium name="EnsemblMetazoa"/>
        </authorList>
    </citation>
    <scope>IDENTIFICATION</scope>
    <source>
        <strain evidence="3">BB02</strain>
    </source>
</reference>
<feature type="signal peptide" evidence="1">
    <location>
        <begin position="1"/>
        <end position="21"/>
    </location>
</feature>
<feature type="chain" id="PRO_5012948638" description="C-type lectin domain-containing protein" evidence="1">
    <location>
        <begin position="22"/>
        <end position="222"/>
    </location>
</feature>
<organism evidence="3 4">
    <name type="scientific">Biomphalaria glabrata</name>
    <name type="common">Bloodfluke planorb</name>
    <name type="synonym">Freshwater snail</name>
    <dbReference type="NCBI Taxonomy" id="6526"/>
    <lineage>
        <taxon>Eukaryota</taxon>
        <taxon>Metazoa</taxon>
        <taxon>Spiralia</taxon>
        <taxon>Lophotrochozoa</taxon>
        <taxon>Mollusca</taxon>
        <taxon>Gastropoda</taxon>
        <taxon>Heterobranchia</taxon>
        <taxon>Euthyneura</taxon>
        <taxon>Panpulmonata</taxon>
        <taxon>Hygrophila</taxon>
        <taxon>Lymnaeoidea</taxon>
        <taxon>Planorbidae</taxon>
        <taxon>Biomphalaria</taxon>
    </lineage>
</organism>
<dbReference type="InterPro" id="IPR016186">
    <property type="entry name" value="C-type_lectin-like/link_sf"/>
</dbReference>
<proteinExistence type="predicted"/>
<protein>
    <recommendedName>
        <fullName evidence="2">C-type lectin domain-containing protein</fullName>
    </recommendedName>
</protein>
<dbReference type="PANTHER" id="PTHR22803">
    <property type="entry name" value="MANNOSE, PHOSPHOLIPASE, LECTIN RECEPTOR RELATED"/>
    <property type="match status" value="1"/>
</dbReference>
<dbReference type="VEuPathDB" id="VectorBase:BGLAX_035184"/>
<name>A0A2C9LU26_BIOGL</name>
<evidence type="ECO:0000313" key="3">
    <source>
        <dbReference type="EnsemblMetazoa" id="BGLB034931-PA"/>
    </source>
</evidence>
<dbReference type="OrthoDB" id="6162243at2759"/>
<keyword evidence="1" id="KW-0732">Signal</keyword>
<dbReference type="InterPro" id="IPR001304">
    <property type="entry name" value="C-type_lectin-like"/>
</dbReference>
<accession>A0A2C9LU26</accession>
<dbReference type="Pfam" id="PF00059">
    <property type="entry name" value="Lectin_C"/>
    <property type="match status" value="1"/>
</dbReference>
<dbReference type="EnsemblMetazoa" id="BGLB034931-RA">
    <property type="protein sequence ID" value="BGLB034931-PA"/>
    <property type="gene ID" value="BGLB034931"/>
</dbReference>
<dbReference type="PROSITE" id="PS50041">
    <property type="entry name" value="C_TYPE_LECTIN_2"/>
    <property type="match status" value="1"/>
</dbReference>
<evidence type="ECO:0000259" key="2">
    <source>
        <dbReference type="PROSITE" id="PS50041"/>
    </source>
</evidence>
<dbReference type="RefSeq" id="XP_013069584.2">
    <property type="nucleotide sequence ID" value="XM_013214130.2"/>
</dbReference>
<feature type="domain" description="C-type lectin" evidence="2">
    <location>
        <begin position="40"/>
        <end position="155"/>
    </location>
</feature>
<dbReference type="InterPro" id="IPR016187">
    <property type="entry name" value="CTDL_fold"/>
</dbReference>
<sequence length="222" mass="25093">MFSMFTLVCYLATAFTPSVQSQIDLVCPPTLPQDDYRQLYSDVCFYFVLFRQSEYLAAQNHCENLGGSLVLVKSPELEEFIVSKMVSTYHQPHAKLWIGLDDLDRDKVFTWRDGSLLDYSNWAVGEGLGKNPGEECAVLDVGQRGRWYDYRCNDEEFSSYEQQYVCQFGSVSETTITAEAFTVTVTSLTHPCPPFSCDLDCGMDGFKMNPLDGCAICQCEVE</sequence>
<dbReference type="VEuPathDB" id="VectorBase:BGLB034931"/>
<dbReference type="Gene3D" id="3.10.100.10">
    <property type="entry name" value="Mannose-Binding Protein A, subunit A"/>
    <property type="match status" value="1"/>
</dbReference>
<dbReference type="InterPro" id="IPR050111">
    <property type="entry name" value="C-type_lectin/snaclec_domain"/>
</dbReference>
<dbReference type="CDD" id="cd00037">
    <property type="entry name" value="CLECT"/>
    <property type="match status" value="1"/>
</dbReference>
<dbReference type="SUPFAM" id="SSF56436">
    <property type="entry name" value="C-type lectin-like"/>
    <property type="match status" value="1"/>
</dbReference>
<dbReference type="SMART" id="SM00034">
    <property type="entry name" value="CLECT"/>
    <property type="match status" value="1"/>
</dbReference>
<dbReference type="KEGG" id="bgt:106057081"/>
<evidence type="ECO:0000313" key="4">
    <source>
        <dbReference type="Proteomes" id="UP000076420"/>
    </source>
</evidence>